<sequence length="181" mass="21399">MLFHSSRIMFRKMTPDDAELYHTWRNDLEVMQSTQPYLDIHSFQATRDFVDEVILGSPSSKSYLILEKQSQTPIGITSLIHIDPKNRNAECIIDLGEKRYWGKGYGREAMQLLLDYAFLEMNLHRVSLRVFSFNKRAINLYEKLGFQYEGSSRQALFRNGKWHDIIQMGILQQEYIRKQEN</sequence>
<dbReference type="RefSeq" id="WP_173220417.1">
    <property type="nucleotide sequence ID" value="NZ_CP048104.1"/>
</dbReference>
<dbReference type="SUPFAM" id="SSF55729">
    <property type="entry name" value="Acyl-CoA N-acyltransferases (Nat)"/>
    <property type="match status" value="1"/>
</dbReference>
<reference evidence="2 3" key="1">
    <citation type="submission" date="2020-01" db="EMBL/GenBank/DDBJ databases">
        <authorList>
            <person name="Gulvik C.A."/>
            <person name="Batra D.G."/>
        </authorList>
    </citation>
    <scope>NUCLEOTIDE SEQUENCE [LARGE SCALE GENOMIC DNA]</scope>
    <source>
        <strain evidence="2 3">W9323</strain>
    </source>
</reference>
<feature type="domain" description="N-acetyltransferase" evidence="1">
    <location>
        <begin position="8"/>
        <end position="173"/>
    </location>
</feature>
<keyword evidence="3" id="KW-1185">Reference proteome</keyword>
<gene>
    <name evidence="2" type="ORF">GXN76_03115</name>
</gene>
<protein>
    <submittedName>
        <fullName evidence="2">GNAT family N-acetyltransferase</fullName>
    </submittedName>
</protein>
<dbReference type="Gene3D" id="3.40.630.30">
    <property type="match status" value="1"/>
</dbReference>
<dbReference type="Pfam" id="PF13302">
    <property type="entry name" value="Acetyltransf_3"/>
    <property type="match status" value="1"/>
</dbReference>
<dbReference type="EMBL" id="CP048104">
    <property type="protein sequence ID" value="QKG83561.1"/>
    <property type="molecule type" value="Genomic_DNA"/>
</dbReference>
<dbReference type="InterPro" id="IPR016181">
    <property type="entry name" value="Acyl_CoA_acyltransferase"/>
</dbReference>
<organism evidence="2 3">
    <name type="scientific">Kroppenstedtia pulmonis</name>
    <dbReference type="NCBI Taxonomy" id="1380685"/>
    <lineage>
        <taxon>Bacteria</taxon>
        <taxon>Bacillati</taxon>
        <taxon>Bacillota</taxon>
        <taxon>Bacilli</taxon>
        <taxon>Bacillales</taxon>
        <taxon>Thermoactinomycetaceae</taxon>
        <taxon>Kroppenstedtia</taxon>
    </lineage>
</organism>
<dbReference type="KEGG" id="kpul:GXN76_03115"/>
<dbReference type="PANTHER" id="PTHR43415">
    <property type="entry name" value="SPERMIDINE N(1)-ACETYLTRANSFERASE"/>
    <property type="match status" value="1"/>
</dbReference>
<name>A0A7D3Y8F9_9BACL</name>
<evidence type="ECO:0000313" key="3">
    <source>
        <dbReference type="Proteomes" id="UP000503088"/>
    </source>
</evidence>
<dbReference type="InterPro" id="IPR000182">
    <property type="entry name" value="GNAT_dom"/>
</dbReference>
<proteinExistence type="predicted"/>
<dbReference type="PROSITE" id="PS51186">
    <property type="entry name" value="GNAT"/>
    <property type="match status" value="1"/>
</dbReference>
<evidence type="ECO:0000313" key="2">
    <source>
        <dbReference type="EMBL" id="QKG83561.1"/>
    </source>
</evidence>
<dbReference type="AlphaFoldDB" id="A0A7D3Y8F9"/>
<dbReference type="PANTHER" id="PTHR43415:SF3">
    <property type="entry name" value="GNAT-FAMILY ACETYLTRANSFERASE"/>
    <property type="match status" value="1"/>
</dbReference>
<accession>A0A7D3Y8F9</accession>
<keyword evidence="2" id="KW-0808">Transferase</keyword>
<dbReference type="GO" id="GO:0016747">
    <property type="term" value="F:acyltransferase activity, transferring groups other than amino-acyl groups"/>
    <property type="evidence" value="ECO:0007669"/>
    <property type="project" value="InterPro"/>
</dbReference>
<evidence type="ECO:0000259" key="1">
    <source>
        <dbReference type="PROSITE" id="PS51186"/>
    </source>
</evidence>
<dbReference type="CDD" id="cd04301">
    <property type="entry name" value="NAT_SF"/>
    <property type="match status" value="1"/>
</dbReference>
<dbReference type="Proteomes" id="UP000503088">
    <property type="component" value="Chromosome"/>
</dbReference>